<dbReference type="WBParaSite" id="nRc.2.0.1.t18382-RA">
    <property type="protein sequence ID" value="nRc.2.0.1.t18382-RA"/>
    <property type="gene ID" value="nRc.2.0.1.g18382"/>
</dbReference>
<evidence type="ECO:0000313" key="1">
    <source>
        <dbReference type="Proteomes" id="UP000887565"/>
    </source>
</evidence>
<dbReference type="Proteomes" id="UP000887565">
    <property type="component" value="Unplaced"/>
</dbReference>
<name>A0A915IX83_ROMCU</name>
<evidence type="ECO:0000313" key="2">
    <source>
        <dbReference type="WBParaSite" id="nRc.2.0.1.t18382-RA"/>
    </source>
</evidence>
<accession>A0A915IX83</accession>
<organism evidence="1 2">
    <name type="scientific">Romanomermis culicivorax</name>
    <name type="common">Nematode worm</name>
    <dbReference type="NCBI Taxonomy" id="13658"/>
    <lineage>
        <taxon>Eukaryota</taxon>
        <taxon>Metazoa</taxon>
        <taxon>Ecdysozoa</taxon>
        <taxon>Nematoda</taxon>
        <taxon>Enoplea</taxon>
        <taxon>Dorylaimia</taxon>
        <taxon>Mermithida</taxon>
        <taxon>Mermithoidea</taxon>
        <taxon>Mermithidae</taxon>
        <taxon>Romanomermis</taxon>
    </lineage>
</organism>
<protein>
    <submittedName>
        <fullName evidence="2">Uncharacterized protein</fullName>
    </submittedName>
</protein>
<keyword evidence="1" id="KW-1185">Reference proteome</keyword>
<reference evidence="2" key="1">
    <citation type="submission" date="2022-11" db="UniProtKB">
        <authorList>
            <consortium name="WormBaseParasite"/>
        </authorList>
    </citation>
    <scope>IDENTIFICATION</scope>
</reference>
<sequence>MVFLPKPDALRAFMCKSADEVITVKDPQYIRDSCKYRVDDYEYVVVRRSRPSGVQDKNIAQWEYCSDPWNTTVAAASFNRQVCQRNDQCYPLEVIVDMVQKLGGTISTKSTCSQLIGELKRISEPFLQRFYAGNDSRCDFGEIISGSSSWNTAQSQTSVPGSKVSASSDTAIDACRNGIFNKVYYTNDEATHCVINDKSEYRGKCVVMGDLFSRLQNLGRQRNKISDTDDNTIEYKRYILQCKMFSETNPEVHSVTYGQRQYGAKTFCDVGLTYFPAKNTELYDAIKLQESRLPLKYPTNVNLVYYTSSTNSIGCYIPSNHIIFNGYDNHGKQCITFEAGENLISGKDSAERDEQDYRRHYMAGVLRLYDMSEIPRIRIEPNIYHWSLLRQDSNGGTQHYRPRPIGRLLQDIEAALGYEDDPKRIFTINEKLPVPRATSQVQVPLSVQAFCAAIVEMIPFSQDELRNRLSPCPTDG</sequence>
<proteinExistence type="predicted"/>
<dbReference type="AlphaFoldDB" id="A0A915IX83"/>